<keyword evidence="3" id="KW-1185">Reference proteome</keyword>
<organism evidence="2 3">
    <name type="scientific">Pseudohalioglobus sediminis</name>
    <dbReference type="NCBI Taxonomy" id="2606449"/>
    <lineage>
        <taxon>Bacteria</taxon>
        <taxon>Pseudomonadati</taxon>
        <taxon>Pseudomonadota</taxon>
        <taxon>Gammaproteobacteria</taxon>
        <taxon>Cellvibrionales</taxon>
        <taxon>Halieaceae</taxon>
        <taxon>Pseudohalioglobus</taxon>
    </lineage>
</organism>
<evidence type="ECO:0000313" key="3">
    <source>
        <dbReference type="Proteomes" id="UP000323708"/>
    </source>
</evidence>
<gene>
    <name evidence="2" type="ORF">F0M18_17280</name>
</gene>
<comment type="caution">
    <text evidence="2">The sequence shown here is derived from an EMBL/GenBank/DDBJ whole genome shotgun (WGS) entry which is preliminary data.</text>
</comment>
<evidence type="ECO:0000259" key="1">
    <source>
        <dbReference type="Pfam" id="PF13471"/>
    </source>
</evidence>
<feature type="domain" description="Microcin J25-processing protein McjB C-terminal" evidence="1">
    <location>
        <begin position="34"/>
        <end position="149"/>
    </location>
</feature>
<evidence type="ECO:0000313" key="2">
    <source>
        <dbReference type="EMBL" id="KAA1188955.1"/>
    </source>
</evidence>
<dbReference type="Pfam" id="PF13471">
    <property type="entry name" value="Transglut_core3"/>
    <property type="match status" value="1"/>
</dbReference>
<accession>A0A5B0WRJ5</accession>
<dbReference type="AlphaFoldDB" id="A0A5B0WRJ5"/>
<sequence length="157" mass="16915">MPGKLSRFQSLDAADKWFLLRATWLLGCARLAILTRPFKRLVASLEHLPQPVPAAEPSAEQLQAASRMGYLVAVAANHTPWQSTCLAQVLVLQRLLAAQGIPGQFYLGVRRGCERSADPTGLSAHAWLQCGAQIVNGGAGHEAFTVVSTFRWGASHG</sequence>
<dbReference type="RefSeq" id="WP_149612718.1">
    <property type="nucleotide sequence ID" value="NZ_VTUX01000009.1"/>
</dbReference>
<dbReference type="InterPro" id="IPR053521">
    <property type="entry name" value="McjB-like"/>
</dbReference>
<protein>
    <submittedName>
        <fullName evidence="2">Lasso peptide biosynthesis B2 protein</fullName>
    </submittedName>
</protein>
<dbReference type="InterPro" id="IPR032708">
    <property type="entry name" value="McjB_C"/>
</dbReference>
<dbReference type="NCBIfam" id="NF033537">
    <property type="entry name" value="lasso_biosyn_B2"/>
    <property type="match status" value="1"/>
</dbReference>
<reference evidence="2 3" key="1">
    <citation type="submission" date="2019-09" db="EMBL/GenBank/DDBJ databases">
        <authorList>
            <person name="Chen X.-Y."/>
        </authorList>
    </citation>
    <scope>NUCLEOTIDE SEQUENCE [LARGE SCALE GENOMIC DNA]</scope>
    <source>
        <strain evidence="2 3">NY5</strain>
    </source>
</reference>
<dbReference type="EMBL" id="VTUX01000009">
    <property type="protein sequence ID" value="KAA1188955.1"/>
    <property type="molecule type" value="Genomic_DNA"/>
</dbReference>
<proteinExistence type="predicted"/>
<name>A0A5B0WRJ5_9GAMM</name>
<dbReference type="Proteomes" id="UP000323708">
    <property type="component" value="Unassembled WGS sequence"/>
</dbReference>